<dbReference type="Proteomes" id="UP000199600">
    <property type="component" value="Unassembled WGS sequence"/>
</dbReference>
<accession>A0A1A8Y0I4</accession>
<gene>
    <name evidence="1" type="ORF">PROAA_610029</name>
</gene>
<reference evidence="1 2" key="1">
    <citation type="submission" date="2016-06" db="EMBL/GenBank/DDBJ databases">
        <authorList>
            <person name="Kjaerup R.B."/>
            <person name="Dalgaard T.S."/>
            <person name="Juul-Madsen H.R."/>
        </authorList>
    </citation>
    <scope>NUCLEOTIDE SEQUENCE [LARGE SCALE GENOMIC DNA]</scope>
    <source>
        <strain evidence="1">2</strain>
    </source>
</reference>
<organism evidence="1 2">
    <name type="scientific">Candidatus Propionivibrio aalborgensis</name>
    <dbReference type="NCBI Taxonomy" id="1860101"/>
    <lineage>
        <taxon>Bacteria</taxon>
        <taxon>Pseudomonadati</taxon>
        <taxon>Pseudomonadota</taxon>
        <taxon>Betaproteobacteria</taxon>
        <taxon>Rhodocyclales</taxon>
        <taxon>Rhodocyclaceae</taxon>
        <taxon>Propionivibrio</taxon>
    </lineage>
</organism>
<proteinExistence type="predicted"/>
<keyword evidence="2" id="KW-1185">Reference proteome</keyword>
<dbReference type="AlphaFoldDB" id="A0A1A8Y0I4"/>
<sequence>MTDTPLIRREVTADRGPLHISTDEIYTAICNIKGESFTVREIANVIQRKRRCVQKQRIANAVKTGVSWLVAREAVEVSGSLRVRSRKQPKLFYLVTTYKLTRHPVVADFTLLYKALGLNPSHGIAIKEAGR</sequence>
<dbReference type="EMBL" id="FLQY01000364">
    <property type="protein sequence ID" value="SBT10669.1"/>
    <property type="molecule type" value="Genomic_DNA"/>
</dbReference>
<name>A0A1A8Y0I4_9RHOO</name>
<protein>
    <submittedName>
        <fullName evidence="1">Uncharacterized protein</fullName>
    </submittedName>
</protein>
<evidence type="ECO:0000313" key="1">
    <source>
        <dbReference type="EMBL" id="SBT10669.1"/>
    </source>
</evidence>
<evidence type="ECO:0000313" key="2">
    <source>
        <dbReference type="Proteomes" id="UP000199600"/>
    </source>
</evidence>